<dbReference type="eggNOG" id="KOG0950">
    <property type="taxonomic scope" value="Eukaryota"/>
</dbReference>
<dbReference type="SUPFAM" id="SSF56672">
    <property type="entry name" value="DNA/RNA polymerases"/>
    <property type="match status" value="1"/>
</dbReference>
<dbReference type="Gene3D" id="1.10.150.20">
    <property type="entry name" value="5' to 3' exonuclease, C-terminal subdomain"/>
    <property type="match status" value="2"/>
</dbReference>
<dbReference type="GO" id="GO:0008408">
    <property type="term" value="F:3'-5' exonuclease activity"/>
    <property type="evidence" value="ECO:0007669"/>
    <property type="project" value="InterPro"/>
</dbReference>
<feature type="domain" description="5'-3' exonuclease" evidence="11">
    <location>
        <begin position="272"/>
        <end position="549"/>
    </location>
</feature>
<keyword evidence="6" id="KW-0378">Hydrolase</keyword>
<dbReference type="Pfam" id="PF01612">
    <property type="entry name" value="DNA_pol_A_exo1"/>
    <property type="match status" value="1"/>
</dbReference>
<evidence type="ECO:0000256" key="2">
    <source>
        <dbReference type="ARBA" id="ARBA00022695"/>
    </source>
</evidence>
<proteinExistence type="predicted"/>
<dbReference type="Proteomes" id="UP000002195">
    <property type="component" value="Unassembled WGS sequence"/>
</dbReference>
<dbReference type="CDD" id="cd06139">
    <property type="entry name" value="DNA_polA_I_Ecoli_like_exo"/>
    <property type="match status" value="1"/>
</dbReference>
<dbReference type="Pfam" id="PF01367">
    <property type="entry name" value="5_3_exonuc"/>
    <property type="match status" value="1"/>
</dbReference>
<dbReference type="Gene3D" id="1.20.1060.10">
    <property type="entry name" value="Taq DNA Polymerase, Chain T, domain 4"/>
    <property type="match status" value="1"/>
</dbReference>
<dbReference type="Pfam" id="PF02739">
    <property type="entry name" value="5_3_exonuc_N"/>
    <property type="match status" value="1"/>
</dbReference>
<dbReference type="InterPro" id="IPR036397">
    <property type="entry name" value="RNaseH_sf"/>
</dbReference>
<evidence type="ECO:0000313" key="15">
    <source>
        <dbReference type="Proteomes" id="UP000002195"/>
    </source>
</evidence>
<keyword evidence="15" id="KW-1185">Reference proteome</keyword>
<name>Q8I7W9_DICDI</name>
<dbReference type="SUPFAM" id="SSF88723">
    <property type="entry name" value="PIN domain-like"/>
    <property type="match status" value="1"/>
</dbReference>
<dbReference type="InterPro" id="IPR012337">
    <property type="entry name" value="RNaseH-like_sf"/>
</dbReference>
<evidence type="ECO:0000256" key="7">
    <source>
        <dbReference type="ARBA" id="ARBA00022932"/>
    </source>
</evidence>
<keyword evidence="5" id="KW-0227">DNA damage</keyword>
<dbReference type="STRING" id="44689.Q8I7W9"/>
<feature type="region of interest" description="Disordered" evidence="10">
    <location>
        <begin position="56"/>
        <end position="87"/>
    </location>
</feature>
<evidence type="ECO:0000313" key="14">
    <source>
        <dbReference type="EMBL" id="EAL73185.1"/>
    </source>
</evidence>
<dbReference type="InterPro" id="IPR020046">
    <property type="entry name" value="5-3_exonucl_a-hlix_arch_N"/>
</dbReference>
<evidence type="ECO:0000256" key="5">
    <source>
        <dbReference type="ARBA" id="ARBA00022763"/>
    </source>
</evidence>
<dbReference type="GO" id="GO:0006302">
    <property type="term" value="P:double-strand break repair"/>
    <property type="evidence" value="ECO:0000318"/>
    <property type="project" value="GO_Central"/>
</dbReference>
<dbReference type="CDD" id="cd08640">
    <property type="entry name" value="DNA_pol_A_plastid_like"/>
    <property type="match status" value="1"/>
</dbReference>
<dbReference type="RefSeq" id="XP_647557.1">
    <property type="nucleotide sequence ID" value="XM_642465.1"/>
</dbReference>
<dbReference type="OMA" id="NRPPMPD"/>
<dbReference type="PANTHER" id="PTHR10133:SF27">
    <property type="entry name" value="DNA POLYMERASE NU"/>
    <property type="match status" value="1"/>
</dbReference>
<reference evidence="13" key="1">
    <citation type="submission" date="2002-10" db="EMBL/GenBank/DDBJ databases">
        <title>Replication and repair of the mitochondrial genome in Dictyostelium discoideum.</title>
        <authorList>
            <person name="Mokbel M."/>
            <person name="Barth C."/>
        </authorList>
    </citation>
    <scope>NUCLEOTIDE SEQUENCE</scope>
</reference>
<dbReference type="KEGG" id="ddi:DDB_G0267464"/>
<dbReference type="EMBL" id="AY170439">
    <property type="protein sequence ID" value="AAO12053.1"/>
    <property type="molecule type" value="Genomic_DNA"/>
</dbReference>
<accession>Q8I7W9</accession>
<evidence type="ECO:0000259" key="12">
    <source>
        <dbReference type="SMART" id="SM00482"/>
    </source>
</evidence>
<organism evidence="13">
    <name type="scientific">Dictyostelium discoideum</name>
    <name type="common">Social amoeba</name>
    <dbReference type="NCBI Taxonomy" id="44689"/>
    <lineage>
        <taxon>Eukaryota</taxon>
        <taxon>Amoebozoa</taxon>
        <taxon>Evosea</taxon>
        <taxon>Eumycetozoa</taxon>
        <taxon>Dictyostelia</taxon>
        <taxon>Dictyosteliales</taxon>
        <taxon>Dictyosteliaceae</taxon>
        <taxon>Dictyostelium</taxon>
    </lineage>
</organism>
<dbReference type="GO" id="GO:0003677">
    <property type="term" value="F:DNA binding"/>
    <property type="evidence" value="ECO:0007669"/>
    <property type="project" value="UniProtKB-KW"/>
</dbReference>
<dbReference type="SUPFAM" id="SSF47807">
    <property type="entry name" value="5' to 3' exonuclease, C-terminal subdomain"/>
    <property type="match status" value="1"/>
</dbReference>
<dbReference type="SMART" id="SM00482">
    <property type="entry name" value="POLAc"/>
    <property type="match status" value="1"/>
</dbReference>
<keyword evidence="9" id="KW-0234">DNA repair</keyword>
<dbReference type="FunFam" id="3.40.50.1010:FF:000071">
    <property type="entry name" value="Putative 5'-3' exonuclease"/>
    <property type="match status" value="1"/>
</dbReference>
<dbReference type="SUPFAM" id="SSF53098">
    <property type="entry name" value="Ribonuclease H-like"/>
    <property type="match status" value="1"/>
</dbReference>
<dbReference type="InterPro" id="IPR008918">
    <property type="entry name" value="HhH2"/>
</dbReference>
<dbReference type="AlphaFoldDB" id="Q8I7W9"/>
<dbReference type="FunFam" id="1.10.150.20:FF:000034">
    <property type="entry name" value="DNA polymerase I"/>
    <property type="match status" value="1"/>
</dbReference>
<evidence type="ECO:0000259" key="11">
    <source>
        <dbReference type="SMART" id="SM00475"/>
    </source>
</evidence>
<dbReference type="GO" id="GO:0003887">
    <property type="term" value="F:DNA-directed DNA polymerase activity"/>
    <property type="evidence" value="ECO:0000318"/>
    <property type="project" value="GO_Central"/>
</dbReference>
<evidence type="ECO:0000256" key="3">
    <source>
        <dbReference type="ARBA" id="ARBA00022705"/>
    </source>
</evidence>
<reference evidence="14 15" key="2">
    <citation type="journal article" date="2005" name="Nature">
        <title>The genome of the social amoeba Dictyostelium discoideum.</title>
        <authorList>
            <consortium name="The Dictyostelium discoideum Sequencing Consortium"/>
            <person name="Eichinger L."/>
            <person name="Pachebat J.A."/>
            <person name="Glockner G."/>
            <person name="Rajandream M.A."/>
            <person name="Sucgang R."/>
            <person name="Berriman M."/>
            <person name="Song J."/>
            <person name="Olsen R."/>
            <person name="Szafranski K."/>
            <person name="Xu Q."/>
            <person name="Tunggal B."/>
            <person name="Kummerfeld S."/>
            <person name="Madera M."/>
            <person name="Konfortov B.A."/>
            <person name="Rivero F."/>
            <person name="Bankier A.T."/>
            <person name="Lehmann R."/>
            <person name="Hamlin N."/>
            <person name="Davies R."/>
            <person name="Gaudet P."/>
            <person name="Fey P."/>
            <person name="Pilcher K."/>
            <person name="Chen G."/>
            <person name="Saunders D."/>
            <person name="Sodergren E."/>
            <person name="Davis P."/>
            <person name="Kerhornou A."/>
            <person name="Nie X."/>
            <person name="Hall N."/>
            <person name="Anjard C."/>
            <person name="Hemphill L."/>
            <person name="Bason N."/>
            <person name="Farbrother P."/>
            <person name="Desany B."/>
            <person name="Just E."/>
            <person name="Morio T."/>
            <person name="Rost R."/>
            <person name="Churcher C."/>
            <person name="Cooper J."/>
            <person name="Haydock S."/>
            <person name="van Driessche N."/>
            <person name="Cronin A."/>
            <person name="Goodhead I."/>
            <person name="Muzny D."/>
            <person name="Mourier T."/>
            <person name="Pain A."/>
            <person name="Lu M."/>
            <person name="Harper D."/>
            <person name="Lindsay R."/>
            <person name="Hauser H."/>
            <person name="James K."/>
            <person name="Quiles M."/>
            <person name="Madan Babu M."/>
            <person name="Saito T."/>
            <person name="Buchrieser C."/>
            <person name="Wardroper A."/>
            <person name="Felder M."/>
            <person name="Thangavelu M."/>
            <person name="Johnson D."/>
            <person name="Knights A."/>
            <person name="Loulseged H."/>
            <person name="Mungall K."/>
            <person name="Oliver K."/>
            <person name="Price C."/>
            <person name="Quail M.A."/>
            <person name="Urushihara H."/>
            <person name="Hernandez J."/>
            <person name="Rabbinowitsch E."/>
            <person name="Steffen D."/>
            <person name="Sanders M."/>
            <person name="Ma J."/>
            <person name="Kohara Y."/>
            <person name="Sharp S."/>
            <person name="Simmonds M."/>
            <person name="Spiegler S."/>
            <person name="Tivey A."/>
            <person name="Sugano S."/>
            <person name="White B."/>
            <person name="Walker D."/>
            <person name="Woodward J."/>
            <person name="Winckler T."/>
            <person name="Tanaka Y."/>
            <person name="Shaulsky G."/>
            <person name="Schleicher M."/>
            <person name="Weinstock G."/>
            <person name="Rosenthal A."/>
            <person name="Cox E.C."/>
            <person name="Chisholm R.L."/>
            <person name="Gibbs R."/>
            <person name="Loomis W.F."/>
            <person name="Platzer M."/>
            <person name="Kay R.R."/>
            <person name="Williams J."/>
            <person name="Dear P.H."/>
            <person name="Noegel A.A."/>
            <person name="Barrell B."/>
            <person name="Kuspa A."/>
        </authorList>
    </citation>
    <scope>NUCLEOTIDE SEQUENCE [LARGE SCALE GENOMIC DNA]</scope>
    <source>
        <strain evidence="14 15">AX4</strain>
    </source>
</reference>
<protein>
    <submittedName>
        <fullName evidence="13">Mitochondrial DNA polymerase A</fullName>
    </submittedName>
</protein>
<keyword evidence="1" id="KW-0808">Transferase</keyword>
<dbReference type="InterPro" id="IPR002298">
    <property type="entry name" value="DNA_polymerase_A"/>
</dbReference>
<dbReference type="InterPro" id="IPR036279">
    <property type="entry name" value="5-3_exonuclease_C_sf"/>
</dbReference>
<dbReference type="InterPro" id="IPR043502">
    <property type="entry name" value="DNA/RNA_pol_sf"/>
</dbReference>
<evidence type="ECO:0000256" key="9">
    <source>
        <dbReference type="ARBA" id="ARBA00023204"/>
    </source>
</evidence>
<dbReference type="SMART" id="SM00475">
    <property type="entry name" value="53EXOc"/>
    <property type="match status" value="1"/>
</dbReference>
<keyword evidence="8" id="KW-0238">DNA-binding</keyword>
<dbReference type="GeneID" id="8616365"/>
<dbReference type="GO" id="GO:0008409">
    <property type="term" value="F:5'-3' exonuclease activity"/>
    <property type="evidence" value="ECO:0007669"/>
    <property type="project" value="InterPro"/>
</dbReference>
<keyword evidence="2" id="KW-0548">Nucleotidyltransferase</keyword>
<reference evidence="14" key="3">
    <citation type="submission" date="2009-08" db="EMBL/GenBank/DDBJ databases">
        <authorList>
            <consortium name="The Dictyostelium discoideum Sequencing Consortium"/>
            <person name="Eichinger L."/>
            <person name="Pachebat J.A."/>
            <person name="Gloeckner G."/>
            <person name="Rajandream M.-A."/>
            <person name="Sucgang R."/>
            <person name="Song J."/>
            <person name="Cox E.C."/>
            <person name="Tunggal B."/>
            <person name="Szafranski K."/>
            <person name="Konfortov B.A."/>
            <person name="Farbrother P."/>
            <person name="Bankier A.T."/>
            <person name="Lehmann R."/>
            <person name="Hamlin N."/>
            <person name="Xu Q."/>
            <person name="Davies R."/>
            <person name="Gaudet P."/>
            <person name="Fey P."/>
            <person name="Pilcher K."/>
            <person name="Chen G."/>
            <person name="Saunders D."/>
            <person name="Sodergren E."/>
            <person name="Davis P."/>
            <person name="Nie X."/>
            <person name="Kerhornou A."/>
            <person name="Hemphill L."/>
            <person name="Bason N."/>
            <person name="Berriman M."/>
            <person name="Desany B."/>
            <person name="Churcher C."/>
            <person name="Cooper J."/>
            <person name="van Driessche N."/>
            <person name="Cronin A."/>
            <person name="Goodhead I."/>
            <person name="Muzny D."/>
            <person name="Hall N."/>
            <person name="Harper D."/>
            <person name="Lindsay R."/>
            <person name="Hauser H."/>
            <person name="James K."/>
            <person name="Quiles M."/>
            <person name="Buchrieser C."/>
            <person name="Wardroper A."/>
            <person name="Thangavelu M."/>
            <person name="Johnson D."/>
            <person name="Knights A."/>
            <person name="Loulseged H."/>
            <person name="Mungall K."/>
            <person name="Price C."/>
            <person name="Ma J."/>
            <person name="Quail M."/>
            <person name="Hernandez J."/>
            <person name="Rabbinowitsch E."/>
            <person name="Steffen D."/>
            <person name="Sanders M."/>
            <person name="Weinstock G."/>
            <person name="Sharp S."/>
            <person name="Just E."/>
            <person name="Shaulsky G."/>
            <person name="Simmonds M."/>
            <person name="Tivey A."/>
            <person name="White B."/>
            <person name="Walker D."/>
            <person name="Woodward J."/>
            <person name="Winckler T."/>
            <person name="Schleicher M."/>
            <person name="Rosenthal A."/>
            <person name="Rivero F."/>
            <person name="Chisholm R.L."/>
            <person name="Gibbs R."/>
            <person name="Loomis W.F."/>
            <person name="Platzer M."/>
            <person name="Kay R.R."/>
            <person name="Williams J."/>
            <person name="Dear P.H."/>
            <person name="Noegel A.A."/>
            <person name="Barrell B."/>
            <person name="Kuspa A."/>
        </authorList>
    </citation>
    <scope>NUCLEOTIDE SEQUENCE</scope>
    <source>
        <strain evidence="14">AX4</strain>
    </source>
</reference>
<dbReference type="CDD" id="cd09898">
    <property type="entry name" value="H3TH_53EXO"/>
    <property type="match status" value="1"/>
</dbReference>
<dbReference type="GO" id="GO:0006261">
    <property type="term" value="P:DNA-templated DNA replication"/>
    <property type="evidence" value="ECO:0007669"/>
    <property type="project" value="InterPro"/>
</dbReference>
<dbReference type="Pfam" id="PF00476">
    <property type="entry name" value="DNA_pol_A"/>
    <property type="match status" value="2"/>
</dbReference>
<dbReference type="InterPro" id="IPR001098">
    <property type="entry name" value="DNA-dir_DNA_pol_A_palm_dom"/>
</dbReference>
<dbReference type="FunFam" id="3.30.420.10:FF:000138">
    <property type="entry name" value="DNA polymerase I"/>
    <property type="match status" value="1"/>
</dbReference>
<dbReference type="SMR" id="Q8I7W9"/>
<dbReference type="PRINTS" id="PR00868">
    <property type="entry name" value="DNAPOLI"/>
</dbReference>
<keyword evidence="7" id="KW-0239">DNA-directed DNA polymerase</keyword>
<keyword evidence="4" id="KW-0540">Nuclease</keyword>
<dbReference type="Gene3D" id="3.30.70.370">
    <property type="match status" value="1"/>
</dbReference>
<gene>
    <name evidence="13" type="primary">polA</name>
    <name evidence="14" type="ORF">DDB_G0267464</name>
</gene>
<evidence type="ECO:0000256" key="8">
    <source>
        <dbReference type="ARBA" id="ARBA00023125"/>
    </source>
</evidence>
<dbReference type="Gene3D" id="3.30.420.10">
    <property type="entry name" value="Ribonuclease H-like superfamily/Ribonuclease H"/>
    <property type="match status" value="1"/>
</dbReference>
<sequence>MITISKQYKKNLNNLKTPLITNFFINSFSNNYNNYNNKYFTNDNIIINPITNQLDNNNSNNSNNSNNNNNNSNNSNNNNNSDDIKNDIKNDGINIIKKEIPKTKKMKIKIKSNVPYLSLSNGEKIYFKKPTNVIKKTIQQIPSSFVLNDYQMPFQQHPQIVDSPIIDTDFQFNSYNYGQDTFNTNNHHHRHSIEQMNFENIVNQITSSSSSSSSSSKTINVNNKKDSILNNIENNVNNNNVPIIGDTTTTTSTTMTTTMTTIKDIKIEKRKKHTVLIDGTLMAYKANATTPSLTNEGMNVNVLYGFMRSMLKVIDELKPIDSIVVCFDPKGGSSFRRDLYPEYKSNRPPTPPELLQQLLLIPEVTDSINVAFTKVDGYECDDLLATYSKLATQEGNKFIEGNDQYDPTHPESNRFNGSQVTIVTDDKDIYQLVNDNVSVYSTRRGSMVDKQGVIDKFGFEPNKFVTFQSLIGDKVDNIPGIPRIGEKTATDIIKKFGNLNSIIENIDQLPQKFIEPIRSSIDQLRISYQLAKLNDNVSINLNLDDIKYKPIDRTKFYNFLDKYNFTSIKSSVEKLNKLFSDNQEITTSTSTTNLETIKKNYSKVEFNYIDDENIKFDEISNEEINQLKPKNVTMVRDVETARMVVSILMKQKDRFHACDTEVIDIDLKKFSPIGHGKMICFSIYCGPQVKFHDGNSRVWVDVMDDIEGDEILQVFKEYFEDESILKVWHNYAFDRHIFYNHGINVKGFGGDTLHMARLWNASRMNSGGYSLEALSKELLNKPKVPIKDLFGTRKIKADGEEGKSIVIPPLERIQRDSKFILNWIEYSSLDSELTWLLRENIHIKLRDMEWNQGTTMWDFYYLMWRPFGHLLTEMEQRGLKVDIDYLKSLEEKAYTDMEENRKVFLNWAKTHSPDAENMNPVSDAQIQQLFFAPVQNKKTKESLPLEKDFECDNLDGTIEVGKTKPKKKKTFYLRGIGMESKSLTTNGWPSVDSSSLRELAGKNPIDGKYGSAYDFFVKSKNECYKDLPIEEREQMGREASIAINALLELGSIGTLLNTFIIPLQKLADSNSRLHTSINVNTETGRLSSKKPNLQNQPALEKDRYKIRKAFTCEPGNTLIVADYGQLELRLLAHITNCKSMITAFQVGGDFHSRTAMGMYPHVKEAIDRGEVLLEWDGEGEPPKPLLKNVYASERRKAKTLNFSIAYGKTAHGLSQDWGVTLNEAKETLNRWYEDRPEVLVWQRKTIETAHKYGWTRTLMGRYRQLPDIKGNKGMKGHAERASINTPLQGGAADIVMKAMLIIEDNKRLKELGFKLIMQIHDELILEGPEQHADEARSIMMNLMSNPLTTPLLIDLVVDCRYAKTWYDAK</sequence>
<accession>Q55FH6</accession>
<dbReference type="InterPro" id="IPR020045">
    <property type="entry name" value="DNA_polI_H3TH"/>
</dbReference>
<dbReference type="InterPro" id="IPR002562">
    <property type="entry name" value="3'-5'_exonuclease_dom"/>
</dbReference>
<dbReference type="FunCoup" id="Q8I7W9">
    <property type="interactions" value="28"/>
</dbReference>
<dbReference type="EMBL" id="AAFI02000003">
    <property type="protein sequence ID" value="EAL73185.1"/>
    <property type="molecule type" value="Genomic_DNA"/>
</dbReference>
<dbReference type="InterPro" id="IPR029060">
    <property type="entry name" value="PIN-like_dom_sf"/>
</dbReference>
<dbReference type="FunFam" id="1.10.150.20:FF:000003">
    <property type="entry name" value="DNA polymerase I"/>
    <property type="match status" value="1"/>
</dbReference>
<feature type="compositionally biased region" description="Low complexity" evidence="10">
    <location>
        <begin position="56"/>
        <end position="81"/>
    </location>
</feature>
<dbReference type="CDD" id="cd09859">
    <property type="entry name" value="PIN_53EXO"/>
    <property type="match status" value="1"/>
</dbReference>
<evidence type="ECO:0000256" key="1">
    <source>
        <dbReference type="ARBA" id="ARBA00022679"/>
    </source>
</evidence>
<dbReference type="InterPro" id="IPR002421">
    <property type="entry name" value="5-3_exonuclease"/>
</dbReference>
<evidence type="ECO:0000256" key="4">
    <source>
        <dbReference type="ARBA" id="ARBA00022722"/>
    </source>
</evidence>
<evidence type="ECO:0000256" key="10">
    <source>
        <dbReference type="SAM" id="MobiDB-lite"/>
    </source>
</evidence>
<evidence type="ECO:0000313" key="13">
    <source>
        <dbReference type="EMBL" id="AAO12053.1"/>
    </source>
</evidence>
<dbReference type="Gene3D" id="3.40.50.1010">
    <property type="entry name" value="5'-nuclease"/>
    <property type="match status" value="1"/>
</dbReference>
<dbReference type="SMART" id="SM00279">
    <property type="entry name" value="HhH2"/>
    <property type="match status" value="1"/>
</dbReference>
<dbReference type="VEuPathDB" id="AmoebaDB:DDB_G0267464"/>
<dbReference type="GlyGen" id="Q8I7W9">
    <property type="glycosylation" value="1 site"/>
</dbReference>
<dbReference type="HOGENOM" id="CLU_256463_0_0_1"/>
<dbReference type="PaxDb" id="44689-DDB0191131"/>
<dbReference type="PANTHER" id="PTHR10133">
    <property type="entry name" value="DNA POLYMERASE I"/>
    <property type="match status" value="1"/>
</dbReference>
<feature type="domain" description="DNA-directed DNA polymerase family A palm" evidence="12">
    <location>
        <begin position="1105"/>
        <end position="1331"/>
    </location>
</feature>
<evidence type="ECO:0000256" key="6">
    <source>
        <dbReference type="ARBA" id="ARBA00022801"/>
    </source>
</evidence>
<keyword evidence="3" id="KW-0235">DNA replication</keyword>
<dbReference type="dictyBase" id="DDB_G0267464">
    <property type="gene designation" value="polA"/>
</dbReference>